<comment type="caution">
    <text evidence="3">The sequence shown here is derived from an EMBL/GenBank/DDBJ whole genome shotgun (WGS) entry which is preliminary data.</text>
</comment>
<feature type="transmembrane region" description="Helical" evidence="1">
    <location>
        <begin position="112"/>
        <end position="131"/>
    </location>
</feature>
<name>A0ABP6RDJ7_9MICC</name>
<sequence>MKHLPVALSGLLSAAALLASSFAGAPVLAAVVCLMCLVVSLGWPQLMGVAARRSLAAVILGAGVVAALGAAVVSAVESLFFWSSVALAFGVMAIFVIQVVRGTGRPHRIESTIGASSGVVVTTTAAGWVAGLRYPAELVGVGGDRTGLVLIRSPLPYEDWGVLGVTGASGELTVVGLAALALCVAVLLACLPLRDLLAVPLIILGTPAAALGVGLAWGELTTLFSVVLGLAAGLLVSAMRRLLLHRGAPAGRMAALAVGTAPVAVMGALVFFAERLLLV</sequence>
<keyword evidence="1" id="KW-0812">Transmembrane</keyword>
<feature type="signal peptide" evidence="2">
    <location>
        <begin position="1"/>
        <end position="25"/>
    </location>
</feature>
<feature type="chain" id="PRO_5047437879" evidence="2">
    <location>
        <begin position="26"/>
        <end position="279"/>
    </location>
</feature>
<evidence type="ECO:0000313" key="4">
    <source>
        <dbReference type="Proteomes" id="UP001501736"/>
    </source>
</evidence>
<keyword evidence="4" id="KW-1185">Reference proteome</keyword>
<accession>A0ABP6RDJ7</accession>
<keyword evidence="1" id="KW-1133">Transmembrane helix</keyword>
<organism evidence="3 4">
    <name type="scientific">Nesterenkonia halobia</name>
    <dbReference type="NCBI Taxonomy" id="37922"/>
    <lineage>
        <taxon>Bacteria</taxon>
        <taxon>Bacillati</taxon>
        <taxon>Actinomycetota</taxon>
        <taxon>Actinomycetes</taxon>
        <taxon>Micrococcales</taxon>
        <taxon>Micrococcaceae</taxon>
        <taxon>Nesterenkonia</taxon>
    </lineage>
</organism>
<dbReference type="Proteomes" id="UP001501736">
    <property type="component" value="Unassembled WGS sequence"/>
</dbReference>
<feature type="transmembrane region" description="Helical" evidence="1">
    <location>
        <begin position="79"/>
        <end position="100"/>
    </location>
</feature>
<feature type="transmembrane region" description="Helical" evidence="1">
    <location>
        <begin position="26"/>
        <end position="43"/>
    </location>
</feature>
<feature type="transmembrane region" description="Helical" evidence="1">
    <location>
        <begin position="255"/>
        <end position="273"/>
    </location>
</feature>
<reference evidence="4" key="1">
    <citation type="journal article" date="2019" name="Int. J. Syst. Evol. Microbiol.">
        <title>The Global Catalogue of Microorganisms (GCM) 10K type strain sequencing project: providing services to taxonomists for standard genome sequencing and annotation.</title>
        <authorList>
            <consortium name="The Broad Institute Genomics Platform"/>
            <consortium name="The Broad Institute Genome Sequencing Center for Infectious Disease"/>
            <person name="Wu L."/>
            <person name="Ma J."/>
        </authorList>
    </citation>
    <scope>NUCLEOTIDE SEQUENCE [LARGE SCALE GENOMIC DNA]</scope>
    <source>
        <strain evidence="4">JCM 11483</strain>
    </source>
</reference>
<feature type="transmembrane region" description="Helical" evidence="1">
    <location>
        <begin position="198"/>
        <end position="217"/>
    </location>
</feature>
<evidence type="ECO:0000256" key="1">
    <source>
        <dbReference type="SAM" id="Phobius"/>
    </source>
</evidence>
<protein>
    <submittedName>
        <fullName evidence="3">Uncharacterized protein</fullName>
    </submittedName>
</protein>
<evidence type="ECO:0000313" key="3">
    <source>
        <dbReference type="EMBL" id="GAA3283836.1"/>
    </source>
</evidence>
<evidence type="ECO:0000256" key="2">
    <source>
        <dbReference type="SAM" id="SignalP"/>
    </source>
</evidence>
<keyword evidence="2" id="KW-0732">Signal</keyword>
<feature type="transmembrane region" description="Helical" evidence="1">
    <location>
        <begin position="223"/>
        <end position="243"/>
    </location>
</feature>
<dbReference type="RefSeq" id="WP_344719504.1">
    <property type="nucleotide sequence ID" value="NZ_BAAAYG010000005.1"/>
</dbReference>
<dbReference type="EMBL" id="BAAAYG010000005">
    <property type="protein sequence ID" value="GAA3283836.1"/>
    <property type="molecule type" value="Genomic_DNA"/>
</dbReference>
<feature type="transmembrane region" description="Helical" evidence="1">
    <location>
        <begin position="172"/>
        <end position="191"/>
    </location>
</feature>
<proteinExistence type="predicted"/>
<gene>
    <name evidence="3" type="ORF">GCM10020260_13190</name>
</gene>
<feature type="transmembrane region" description="Helical" evidence="1">
    <location>
        <begin position="55"/>
        <end position="73"/>
    </location>
</feature>
<keyword evidence="1" id="KW-0472">Membrane</keyword>